<dbReference type="GO" id="GO:0001002">
    <property type="term" value="F:RNA polymerase III type 1 promoter sequence-specific DNA binding"/>
    <property type="evidence" value="ECO:0007669"/>
    <property type="project" value="TreeGrafter"/>
</dbReference>
<dbReference type="Pfam" id="PF17682">
    <property type="entry name" value="Tau95_N"/>
    <property type="match status" value="1"/>
</dbReference>
<dbReference type="AlphaFoldDB" id="A0AAV9CY96"/>
<reference evidence="8" key="1">
    <citation type="journal article" date="2023" name="Nat. Commun.">
        <title>Diploid and tetraploid genomes of Acorus and the evolution of monocots.</title>
        <authorList>
            <person name="Ma L."/>
            <person name="Liu K.W."/>
            <person name="Li Z."/>
            <person name="Hsiao Y.Y."/>
            <person name="Qi Y."/>
            <person name="Fu T."/>
            <person name="Tang G.D."/>
            <person name="Zhang D."/>
            <person name="Sun W.H."/>
            <person name="Liu D.K."/>
            <person name="Li Y."/>
            <person name="Chen G.Z."/>
            <person name="Liu X.D."/>
            <person name="Liao X.Y."/>
            <person name="Jiang Y.T."/>
            <person name="Yu X."/>
            <person name="Hao Y."/>
            <person name="Huang J."/>
            <person name="Zhao X.W."/>
            <person name="Ke S."/>
            <person name="Chen Y.Y."/>
            <person name="Wu W.L."/>
            <person name="Hsu J.L."/>
            <person name="Lin Y.F."/>
            <person name="Huang M.D."/>
            <person name="Li C.Y."/>
            <person name="Huang L."/>
            <person name="Wang Z.W."/>
            <person name="Zhao X."/>
            <person name="Zhong W.Y."/>
            <person name="Peng D.H."/>
            <person name="Ahmad S."/>
            <person name="Lan S."/>
            <person name="Zhang J.S."/>
            <person name="Tsai W.C."/>
            <person name="Van de Peer Y."/>
            <person name="Liu Z.J."/>
        </authorList>
    </citation>
    <scope>NUCLEOTIDE SEQUENCE</scope>
    <source>
        <strain evidence="8">CP</strain>
    </source>
</reference>
<dbReference type="Pfam" id="PF09734">
    <property type="entry name" value="Tau95"/>
    <property type="match status" value="1"/>
</dbReference>
<dbReference type="PANTHER" id="PTHR13230:SF5">
    <property type="entry name" value="GENERAL TRANSCRIPTION FACTOR 3C POLYPEPTIDE 5"/>
    <property type="match status" value="1"/>
</dbReference>
<feature type="region of interest" description="Disordered" evidence="5">
    <location>
        <begin position="456"/>
        <end position="499"/>
    </location>
</feature>
<dbReference type="InterPro" id="IPR042536">
    <property type="entry name" value="TFIIIC_tauA_Sfc1"/>
</dbReference>
<keyword evidence="2" id="KW-0238">DNA-binding</keyword>
<dbReference type="GO" id="GO:0006384">
    <property type="term" value="P:transcription initiation at RNA polymerase III promoter"/>
    <property type="evidence" value="ECO:0007669"/>
    <property type="project" value="InterPro"/>
</dbReference>
<keyword evidence="9" id="KW-1185">Reference proteome</keyword>
<evidence type="ECO:0000256" key="2">
    <source>
        <dbReference type="ARBA" id="ARBA00023125"/>
    </source>
</evidence>
<evidence type="ECO:0000256" key="3">
    <source>
        <dbReference type="ARBA" id="ARBA00023163"/>
    </source>
</evidence>
<evidence type="ECO:0000259" key="7">
    <source>
        <dbReference type="Pfam" id="PF17682"/>
    </source>
</evidence>
<feature type="compositionally biased region" description="Acidic residues" evidence="5">
    <location>
        <begin position="461"/>
        <end position="499"/>
    </location>
</feature>
<dbReference type="EMBL" id="JAUJYO010000017">
    <property type="protein sequence ID" value="KAK1293328.1"/>
    <property type="molecule type" value="Genomic_DNA"/>
</dbReference>
<protein>
    <recommendedName>
        <fullName evidence="10">General transcription factor 3C polypeptide 5</fullName>
    </recommendedName>
</protein>
<keyword evidence="4" id="KW-0539">Nucleus</keyword>
<evidence type="ECO:0008006" key="10">
    <source>
        <dbReference type="Google" id="ProtNLM"/>
    </source>
</evidence>
<dbReference type="InterPro" id="IPR019136">
    <property type="entry name" value="TF_IIIC_su-5_HTH"/>
</dbReference>
<evidence type="ECO:0000256" key="4">
    <source>
        <dbReference type="ARBA" id="ARBA00023242"/>
    </source>
</evidence>
<dbReference type="GO" id="GO:0001003">
    <property type="term" value="F:RNA polymerase III type 2 promoter sequence-specific DNA binding"/>
    <property type="evidence" value="ECO:0007669"/>
    <property type="project" value="TreeGrafter"/>
</dbReference>
<feature type="domain" description="Transcription factor IIIC subunit Tfc1/Sfc1 triple barrel" evidence="7">
    <location>
        <begin position="21"/>
        <end position="134"/>
    </location>
</feature>
<dbReference type="PANTHER" id="PTHR13230">
    <property type="entry name" value="GENERAL TRANSCRIPTION FACTOR IIIC, POLYPEPTIDE 5"/>
    <property type="match status" value="1"/>
</dbReference>
<evidence type="ECO:0000259" key="6">
    <source>
        <dbReference type="Pfam" id="PF09734"/>
    </source>
</evidence>
<organism evidence="8 9">
    <name type="scientific">Acorus calamus</name>
    <name type="common">Sweet flag</name>
    <dbReference type="NCBI Taxonomy" id="4465"/>
    <lineage>
        <taxon>Eukaryota</taxon>
        <taxon>Viridiplantae</taxon>
        <taxon>Streptophyta</taxon>
        <taxon>Embryophyta</taxon>
        <taxon>Tracheophyta</taxon>
        <taxon>Spermatophyta</taxon>
        <taxon>Magnoliopsida</taxon>
        <taxon>Liliopsida</taxon>
        <taxon>Acoraceae</taxon>
        <taxon>Acorus</taxon>
    </lineage>
</organism>
<dbReference type="FunFam" id="3.30.200.160:FF:000002">
    <property type="entry name" value="Transcription factor IIIC, subunit 5"/>
    <property type="match status" value="1"/>
</dbReference>
<dbReference type="Proteomes" id="UP001180020">
    <property type="component" value="Unassembled WGS sequence"/>
</dbReference>
<keyword evidence="3" id="KW-0804">Transcription</keyword>
<name>A0AAV9CY96_ACOCL</name>
<sequence length="499" mass="56685">MGVIKDGAVTGTLPDSDAFFAVHYPGYPSSTARAVESLGGSDAIAKARETNRLELRFRPEDPYSHPAIGELQPCNSLLLRISKKKTNVSPDSGTVDNNPGSTTTDAPESGSLCADIVAKVPQAYHFNGMADYQYVLPVHAATSRRRKRESDVTEPRFEEGGLMDIDQDDVMMLLPPFFSLKDSPGKLVLNPSMISTSKKIQSGVVKHPWEIPKKVNWEDHIPKGTAHWEWQMALSNLFEERPIWIRRSIHEHLLDDGMEVSTDQLKRLLFRAGYSFSTGPFSRFWIRKGYDPRKDPESRIYQKVDFRIPPSLRHLGHENTTDELKHKWKDLCGFKVFPDKSFTTLQLFELNDDFIQQEIRKPAEQKSCTRATGWLSRPTIDLLRLYVSMKFLSILPGEDAGRMLKSVSQRFESLKSLPSLKDDSRSMEKEHVFEHRDPIGGDISKDYLQELFSFPPLVDGQDYEQNVEDADTSEEEYQIFEQESDSDLPEDGDGDDGFS</sequence>
<feature type="compositionally biased region" description="Polar residues" evidence="5">
    <location>
        <begin position="87"/>
        <end position="106"/>
    </location>
</feature>
<dbReference type="GO" id="GO:0005634">
    <property type="term" value="C:nucleus"/>
    <property type="evidence" value="ECO:0007669"/>
    <property type="project" value="UniProtKB-SubCell"/>
</dbReference>
<evidence type="ECO:0000256" key="1">
    <source>
        <dbReference type="ARBA" id="ARBA00004123"/>
    </source>
</evidence>
<gene>
    <name evidence="8" type="ORF">QJS10_CPB17g00029</name>
</gene>
<dbReference type="Gene3D" id="3.30.200.160">
    <property type="entry name" value="TFIIIC, subcomplex tauA, subunit Sfc1, barrel domain"/>
    <property type="match status" value="1"/>
</dbReference>
<feature type="domain" description="Transcription factor IIIC subunit 5 HTH" evidence="6">
    <location>
        <begin position="196"/>
        <end position="307"/>
    </location>
</feature>
<dbReference type="InterPro" id="IPR041499">
    <property type="entry name" value="Tfc1/Sfc1_N"/>
</dbReference>
<comment type="caution">
    <text evidence="8">The sequence shown here is derived from an EMBL/GenBank/DDBJ whole genome shotgun (WGS) entry which is preliminary data.</text>
</comment>
<dbReference type="InterPro" id="IPR040454">
    <property type="entry name" value="TF_IIIC_Tfc1/Sfc1"/>
</dbReference>
<evidence type="ECO:0000313" key="8">
    <source>
        <dbReference type="EMBL" id="KAK1293328.1"/>
    </source>
</evidence>
<dbReference type="GO" id="GO:0000127">
    <property type="term" value="C:transcription factor TFIIIC complex"/>
    <property type="evidence" value="ECO:0007669"/>
    <property type="project" value="InterPro"/>
</dbReference>
<comment type="subcellular location">
    <subcellularLocation>
        <location evidence="1">Nucleus</location>
    </subcellularLocation>
</comment>
<evidence type="ECO:0000313" key="9">
    <source>
        <dbReference type="Proteomes" id="UP001180020"/>
    </source>
</evidence>
<accession>A0AAV9CY96</accession>
<proteinExistence type="predicted"/>
<evidence type="ECO:0000256" key="5">
    <source>
        <dbReference type="SAM" id="MobiDB-lite"/>
    </source>
</evidence>
<reference evidence="8" key="2">
    <citation type="submission" date="2023-06" db="EMBL/GenBank/DDBJ databases">
        <authorList>
            <person name="Ma L."/>
            <person name="Liu K.-W."/>
            <person name="Li Z."/>
            <person name="Hsiao Y.-Y."/>
            <person name="Qi Y."/>
            <person name="Fu T."/>
            <person name="Tang G."/>
            <person name="Zhang D."/>
            <person name="Sun W.-H."/>
            <person name="Liu D.-K."/>
            <person name="Li Y."/>
            <person name="Chen G.-Z."/>
            <person name="Liu X.-D."/>
            <person name="Liao X.-Y."/>
            <person name="Jiang Y.-T."/>
            <person name="Yu X."/>
            <person name="Hao Y."/>
            <person name="Huang J."/>
            <person name="Zhao X.-W."/>
            <person name="Ke S."/>
            <person name="Chen Y.-Y."/>
            <person name="Wu W.-L."/>
            <person name="Hsu J.-L."/>
            <person name="Lin Y.-F."/>
            <person name="Huang M.-D."/>
            <person name="Li C.-Y."/>
            <person name="Huang L."/>
            <person name="Wang Z.-W."/>
            <person name="Zhao X."/>
            <person name="Zhong W.-Y."/>
            <person name="Peng D.-H."/>
            <person name="Ahmad S."/>
            <person name="Lan S."/>
            <person name="Zhang J.-S."/>
            <person name="Tsai W.-C."/>
            <person name="Van De Peer Y."/>
            <person name="Liu Z.-J."/>
        </authorList>
    </citation>
    <scope>NUCLEOTIDE SEQUENCE</scope>
    <source>
        <strain evidence="8">CP</strain>
        <tissue evidence="8">Leaves</tissue>
    </source>
</reference>
<feature type="region of interest" description="Disordered" evidence="5">
    <location>
        <begin position="87"/>
        <end position="109"/>
    </location>
</feature>